<evidence type="ECO:0000256" key="5">
    <source>
        <dbReference type="ARBA" id="ARBA00038874"/>
    </source>
</evidence>
<keyword evidence="2" id="KW-1208">Phospholipid metabolism</keyword>
<dbReference type="GO" id="GO:0006646">
    <property type="term" value="P:phosphatidylethanolamine biosynthetic process"/>
    <property type="evidence" value="ECO:0007669"/>
    <property type="project" value="TreeGrafter"/>
</dbReference>
<protein>
    <recommendedName>
        <fullName evidence="5">ethanolamine kinase</fullName>
        <ecNumber evidence="5">2.7.1.82</ecNumber>
    </recommendedName>
</protein>
<proteinExistence type="inferred from homology"/>
<dbReference type="EC" id="2.7.1.82" evidence="5"/>
<accession>A0A183BPJ8</accession>
<evidence type="ECO:0000256" key="4">
    <source>
        <dbReference type="ARBA" id="ARBA00038211"/>
    </source>
</evidence>
<dbReference type="Gene3D" id="3.30.200.20">
    <property type="entry name" value="Phosphorylase Kinase, domain 1"/>
    <property type="match status" value="1"/>
</dbReference>
<dbReference type="PANTHER" id="PTHR22603">
    <property type="entry name" value="CHOLINE/ETHANOALAMINE KINASE"/>
    <property type="match status" value="1"/>
</dbReference>
<keyword evidence="6" id="KW-1185">Reference proteome</keyword>
<dbReference type="GO" id="GO:0005737">
    <property type="term" value="C:cytoplasm"/>
    <property type="evidence" value="ECO:0007669"/>
    <property type="project" value="TreeGrafter"/>
</dbReference>
<dbReference type="GO" id="GO:0004305">
    <property type="term" value="F:ethanolamine kinase activity"/>
    <property type="evidence" value="ECO:0007669"/>
    <property type="project" value="UniProtKB-EC"/>
</dbReference>
<comment type="pathway">
    <text evidence="3">Phospholipid metabolism; phosphatidylethanolamine biosynthesis; phosphatidylethanolamine from ethanolamine: step 1/3.</text>
</comment>
<reference evidence="6" key="1">
    <citation type="submission" date="2014-05" db="EMBL/GenBank/DDBJ databases">
        <title>The genome and life-stage specific transcriptomes of Globodera pallida elucidate key aspects of plant parasitism by a cyst nematode.</title>
        <authorList>
            <person name="Cotton J.A."/>
            <person name="Lilley C.J."/>
            <person name="Jones L.M."/>
            <person name="Kikuchi T."/>
            <person name="Reid A.J."/>
            <person name="Thorpe P."/>
            <person name="Tsai I.J."/>
            <person name="Beasley H."/>
            <person name="Blok V."/>
            <person name="Cock P.J.A."/>
            <person name="Van den Akker S.E."/>
            <person name="Holroyd N."/>
            <person name="Hunt M."/>
            <person name="Mantelin S."/>
            <person name="Naghra H."/>
            <person name="Pain A."/>
            <person name="Palomares-Rius J.E."/>
            <person name="Zarowiecki M."/>
            <person name="Berriman M."/>
            <person name="Jones J.T."/>
            <person name="Urwin P.E."/>
        </authorList>
    </citation>
    <scope>NUCLEOTIDE SEQUENCE [LARGE SCALE GENOMIC DNA]</scope>
    <source>
        <strain evidence="6">Lindley</strain>
    </source>
</reference>
<evidence type="ECO:0000256" key="2">
    <source>
        <dbReference type="ARBA" id="ARBA00023264"/>
    </source>
</evidence>
<keyword evidence="1" id="KW-0444">Lipid biosynthesis</keyword>
<sequence length="370" mass="42297">MNPAAKSAPFIELELPHDAVEKHLDLYSERSSSLFSQKIAALLGQIRPEWIRNKSGVDIEIYTNGITNKIFCLNNTESNEKMVIRLFGAKTEQLIDRNSEMANFERLHRAGLGPAVHARFINGFACGFLPGTCLDMKNVRQPAIVEKICQTLARMHKIPLDTAHENLPMFGAKCADWLANLPTQFAQPEVQQQFDQNFRGSSLSDQLGRLLPVLEMVKSPLVFAHNDLLIYNILYDEDGTGEVHFIDYEYAGPNYQLFDVANHFCEYAGVDGTSDFELNAATEEERRHFLRQYFAHFQQAIDESEMDKLLWKVRHFEAASHFFWTLWAIHQAAISAIQFDYMKRVKLEMLRIVKCRVPLSGAYFGILAND</sequence>
<comment type="similarity">
    <text evidence="4">Belongs to the choline/ethanolamine kinase family.</text>
</comment>
<evidence type="ECO:0000313" key="6">
    <source>
        <dbReference type="Proteomes" id="UP000050741"/>
    </source>
</evidence>
<dbReference type="Proteomes" id="UP000050741">
    <property type="component" value="Unassembled WGS sequence"/>
</dbReference>
<dbReference type="InterPro" id="IPR011009">
    <property type="entry name" value="Kinase-like_dom_sf"/>
</dbReference>
<dbReference type="SUPFAM" id="SSF56112">
    <property type="entry name" value="Protein kinase-like (PK-like)"/>
    <property type="match status" value="1"/>
</dbReference>
<dbReference type="PANTHER" id="PTHR22603:SF66">
    <property type="entry name" value="ETHANOLAMINE KINASE"/>
    <property type="match status" value="1"/>
</dbReference>
<evidence type="ECO:0000256" key="3">
    <source>
        <dbReference type="ARBA" id="ARBA00037883"/>
    </source>
</evidence>
<dbReference type="WBParaSite" id="GPLIN_000253400">
    <property type="protein sequence ID" value="GPLIN_000253400"/>
    <property type="gene ID" value="GPLIN_000253400"/>
</dbReference>
<keyword evidence="1" id="KW-0594">Phospholipid biosynthesis</keyword>
<dbReference type="Gene3D" id="3.90.1200.10">
    <property type="match status" value="1"/>
</dbReference>
<dbReference type="AlphaFoldDB" id="A0A183BPJ8"/>
<dbReference type="CDD" id="cd05157">
    <property type="entry name" value="ETNK_euk"/>
    <property type="match status" value="1"/>
</dbReference>
<reference evidence="7" key="2">
    <citation type="submission" date="2016-06" db="UniProtKB">
        <authorList>
            <consortium name="WormBaseParasite"/>
        </authorList>
    </citation>
    <scope>IDENTIFICATION</scope>
</reference>
<name>A0A183BPJ8_GLOPA</name>
<dbReference type="Pfam" id="PF01633">
    <property type="entry name" value="Choline_kinase"/>
    <property type="match status" value="1"/>
</dbReference>
<organism evidence="6 7">
    <name type="scientific">Globodera pallida</name>
    <name type="common">Potato cyst nematode worm</name>
    <name type="synonym">Heterodera pallida</name>
    <dbReference type="NCBI Taxonomy" id="36090"/>
    <lineage>
        <taxon>Eukaryota</taxon>
        <taxon>Metazoa</taxon>
        <taxon>Ecdysozoa</taxon>
        <taxon>Nematoda</taxon>
        <taxon>Chromadorea</taxon>
        <taxon>Rhabditida</taxon>
        <taxon>Tylenchina</taxon>
        <taxon>Tylenchomorpha</taxon>
        <taxon>Tylenchoidea</taxon>
        <taxon>Heteroderidae</taxon>
        <taxon>Heteroderinae</taxon>
        <taxon>Globodera</taxon>
    </lineage>
</organism>
<evidence type="ECO:0000313" key="7">
    <source>
        <dbReference type="WBParaSite" id="GPLIN_000253400"/>
    </source>
</evidence>
<evidence type="ECO:0000256" key="1">
    <source>
        <dbReference type="ARBA" id="ARBA00023209"/>
    </source>
</evidence>
<keyword evidence="1" id="KW-0443">Lipid metabolism</keyword>